<dbReference type="GO" id="GO:0016491">
    <property type="term" value="F:oxidoreductase activity"/>
    <property type="evidence" value="ECO:0007669"/>
    <property type="project" value="InterPro"/>
</dbReference>
<dbReference type="InterPro" id="IPR029039">
    <property type="entry name" value="Flavoprotein-like_sf"/>
</dbReference>
<protein>
    <recommendedName>
        <fullName evidence="1">NADPH-dependent FMN reductase-like domain-containing protein</fullName>
    </recommendedName>
</protein>
<dbReference type="PANTHER" id="PTHR43741:SF4">
    <property type="entry name" value="FMN-DEPENDENT NADH:QUINONE OXIDOREDUCTASE"/>
    <property type="match status" value="1"/>
</dbReference>
<evidence type="ECO:0000259" key="1">
    <source>
        <dbReference type="Pfam" id="PF03358"/>
    </source>
</evidence>
<dbReference type="Gene3D" id="3.40.50.360">
    <property type="match status" value="1"/>
</dbReference>
<name>A0A645FFF9_9ZZZZ</name>
<dbReference type="InterPro" id="IPR050104">
    <property type="entry name" value="FMN-dep_NADH:Q_OxRdtase_AzoR1"/>
</dbReference>
<sequence length="260" mass="29094">MKPTRPHRFANRVGGEGGIEEVCPSFKQIDVGNAKRYIKSHAKNTASCGGLSLGDDESKDERNGGDAMEICILFGSLRNNSNTGLLLEPFINELKRFGIDINYIVLKDLDIEPCTACWTCQNIFEEPGCPKKDDMDLIYQAVLKSDCIIFASPIYSWYCTPPMKAVMDRLVYGMNKYYGDSEGPCLWEGKKCALITTCGYEVENGAGVFEEGLRRYAKHSKLQYIGKLAIQDIDGKEYFQNEFAVKAAKEFAQKVVNSLK</sequence>
<dbReference type="PANTHER" id="PTHR43741">
    <property type="entry name" value="FMN-DEPENDENT NADH-AZOREDUCTASE 1"/>
    <property type="match status" value="1"/>
</dbReference>
<gene>
    <name evidence="2" type="ORF">SDC9_159534</name>
</gene>
<proteinExistence type="predicted"/>
<dbReference type="AlphaFoldDB" id="A0A645FFF9"/>
<comment type="caution">
    <text evidence="2">The sequence shown here is derived from an EMBL/GenBank/DDBJ whole genome shotgun (WGS) entry which is preliminary data.</text>
</comment>
<feature type="domain" description="NADPH-dependent FMN reductase-like" evidence="1">
    <location>
        <begin position="68"/>
        <end position="215"/>
    </location>
</feature>
<dbReference type="Pfam" id="PF03358">
    <property type="entry name" value="FMN_red"/>
    <property type="match status" value="1"/>
</dbReference>
<organism evidence="2">
    <name type="scientific">bioreactor metagenome</name>
    <dbReference type="NCBI Taxonomy" id="1076179"/>
    <lineage>
        <taxon>unclassified sequences</taxon>
        <taxon>metagenomes</taxon>
        <taxon>ecological metagenomes</taxon>
    </lineage>
</organism>
<evidence type="ECO:0000313" key="2">
    <source>
        <dbReference type="EMBL" id="MPN12222.1"/>
    </source>
</evidence>
<dbReference type="SUPFAM" id="SSF52218">
    <property type="entry name" value="Flavoproteins"/>
    <property type="match status" value="1"/>
</dbReference>
<reference evidence="2" key="1">
    <citation type="submission" date="2019-08" db="EMBL/GenBank/DDBJ databases">
        <authorList>
            <person name="Kucharzyk K."/>
            <person name="Murdoch R.W."/>
            <person name="Higgins S."/>
            <person name="Loffler F."/>
        </authorList>
    </citation>
    <scope>NUCLEOTIDE SEQUENCE</scope>
</reference>
<dbReference type="InterPro" id="IPR005025">
    <property type="entry name" value="FMN_Rdtase-like_dom"/>
</dbReference>
<dbReference type="EMBL" id="VSSQ01058518">
    <property type="protein sequence ID" value="MPN12222.1"/>
    <property type="molecule type" value="Genomic_DNA"/>
</dbReference>
<accession>A0A645FFF9</accession>